<evidence type="ECO:0000256" key="1">
    <source>
        <dbReference type="ARBA" id="ARBA00022614"/>
    </source>
</evidence>
<feature type="domain" description="PDZ" evidence="4">
    <location>
        <begin position="878"/>
        <end position="966"/>
    </location>
</feature>
<dbReference type="GO" id="GO:0043113">
    <property type="term" value="P:receptor clustering"/>
    <property type="evidence" value="ECO:0007669"/>
    <property type="project" value="TreeGrafter"/>
</dbReference>
<evidence type="ECO:0000259" key="4">
    <source>
        <dbReference type="PROSITE" id="PS50106"/>
    </source>
</evidence>
<sequence>MFRCIPIFKGCNRQVEYVDKRHCSLPCVPDDILRYSRSLEELLLDANHIRDLPKNFFRLQRLRKLGLSDNEIHRLPPDIQNFENLVELDVSRNDIPDIPENIKNLQALQVADFSSNPIPRLPAGFVQLRNLTVLGLNDMSLTNLPSDFGSLEALQSLELRENLLKSLPESLSQLLKLERLDLGDNEIEELPAHIGQLPALQELWLDHNQLQHLPPEIGELKTLACLDVSENRLEDLPDEIGGLESLTDLHLSQNVIEKLPDGLGELKKLTILKIDQNRLSTLNPNIGRCENLQELILTENFLLELPLSIGKLYNLNNLNVDRNSLQSLPIEIGNLKKLGVLSLRDNKLQYLPIEVGQCTALHVLDVSGNRLHYLPYSLINLNLKAVWLSENQAQPMLTFQTDVDEETGQEVLTCFLLPQLEFHPDDSGRLGMLVGMRNVQGCEMRELTSSDDEGWQEREASRTHSVKFTDEPPETDKEIPFIRQNTPHPKELKAKAHKLFSKGKSESRSESTDEQDVSQTFGLDKTESESPINPVDVPQSVSEQEEECNIVQDDHKMPVLDIDADSTDTQLNKEANNLPIQSVTEFHMNAKTENSVPESKERDEEESENEDVQRHVEFSIVEDTNNEDVCDSNKPNKLQRRDTPHHLKNKRIHTAVDKEKVASIIAQALMKKADETSTSLPSQIESMETYDTHSQDATSDIEPALEIREEQYEIHIERTTGGLGLSIAGGIGSTPFKGDDEGIFISRVTEGGPADLAGLRIGDKVISVNGVSVVNVDHYDAVEVLKACGRVLVLVVIREVTRIIPPYEQAPTRKDSVCSSLSTSRAPSATSYVSSTALSHTLENGDTSISHETTKTKKIPEPIMTVKDTEPTVSVLFHTTLIRDQNGLGFSIAGGEGSPPFKDNSDAIFISRITDGGVAQKDGKLLIGDKVISINGVDMRGAKHEQAVALLTGLERFVRLVVEREIPLSQANLATVVTPSEKSPRVIGAPKPYTGLYNANSYMANRPGYGGYRRSMDADKALTPSPTSKTPPSPPALPIKSDEMPKMNGVADSGNTLKNVSPISPSPTSNQTYPQPAPRHSVSQTTPTNNVGSAATTPHVEPRSASPQEDIQVPKPITNEEFQAMIPAHFLRPPTSSPSPDSHQGPIVTVTIKQPDTLPGDVNFPPAPTTLGKVTETITKSTLTETVVTRVTDNQLVQPLIIEDVVLIKEGSLGFSIIGGTDHSCTPFGAKEPGIFISHSRTNETSGTSKDFSSSKSSTIPDLPKAANFERSTSMQTLPSRTKTKSLPKRSITFADLPPSLKKSSDSIVYSSHVKPTLSKIEQSNRPLQEASTSLPQVISYQTPARFQLPPTPLTAPECWENLDTSASFSKRQIARSVGNVQVEQSPTSSPTPPLTKMSVSDKKKLFESAMEEHLKPSPKPDKIFSFLSQDEVEKMRQEEEKKIATLTRDELKSWAQLDENEGLEDFDTMDDQDNGRPK</sequence>
<dbReference type="SMART" id="SM00369">
    <property type="entry name" value="LRR_TYP"/>
    <property type="match status" value="14"/>
</dbReference>
<keyword evidence="2" id="KW-0677">Repeat</keyword>
<feature type="domain" description="PDZ" evidence="4">
    <location>
        <begin position="713"/>
        <end position="800"/>
    </location>
</feature>
<evidence type="ECO:0000256" key="3">
    <source>
        <dbReference type="SAM" id="MobiDB-lite"/>
    </source>
</evidence>
<proteinExistence type="predicted"/>
<dbReference type="Pfam" id="PF13855">
    <property type="entry name" value="LRR_8"/>
    <property type="match status" value="2"/>
</dbReference>
<dbReference type="InterPro" id="IPR003591">
    <property type="entry name" value="Leu-rich_rpt_typical-subtyp"/>
</dbReference>
<dbReference type="SUPFAM" id="SSF52058">
    <property type="entry name" value="L domain-like"/>
    <property type="match status" value="1"/>
</dbReference>
<dbReference type="KEGG" id="acep:105624550"/>
<gene>
    <name evidence="5" type="primary">105624550</name>
</gene>
<dbReference type="SUPFAM" id="SSF52075">
    <property type="entry name" value="Outer arm dynein light chain 1"/>
    <property type="match status" value="1"/>
</dbReference>
<dbReference type="InterPro" id="IPR001611">
    <property type="entry name" value="Leu-rich_rpt"/>
</dbReference>
<feature type="region of interest" description="Disordered" evidence="3">
    <location>
        <begin position="1378"/>
        <end position="1400"/>
    </location>
</feature>
<dbReference type="FunFam" id="3.80.10.10:FF:000118">
    <property type="entry name" value="Leucine rich repeat containing 7"/>
    <property type="match status" value="1"/>
</dbReference>
<dbReference type="SMART" id="SM00365">
    <property type="entry name" value="LRR_SD22"/>
    <property type="match status" value="7"/>
</dbReference>
<dbReference type="InterPro" id="IPR032675">
    <property type="entry name" value="LRR_dom_sf"/>
</dbReference>
<evidence type="ECO:0000313" key="5">
    <source>
        <dbReference type="EnsemblMetazoa" id="XP_012061301.1"/>
    </source>
</evidence>
<feature type="compositionally biased region" description="Basic and acidic residues" evidence="3">
    <location>
        <begin position="455"/>
        <end position="480"/>
    </location>
</feature>
<feature type="compositionally biased region" description="Low complexity" evidence="3">
    <location>
        <begin position="1245"/>
        <end position="1259"/>
    </location>
</feature>
<dbReference type="CDD" id="cd06704">
    <property type="entry name" value="PDZ1_Scribble-like"/>
    <property type="match status" value="1"/>
</dbReference>
<name>A0A158NUU3_ATTCE</name>
<feature type="region of interest" description="Disordered" evidence="3">
    <location>
        <begin position="589"/>
        <end position="614"/>
    </location>
</feature>
<reference evidence="6" key="1">
    <citation type="journal article" date="2011" name="PLoS Genet.">
        <title>The genome sequence of the leaf-cutter ant Atta cephalotes reveals insights into its obligate symbiotic lifestyle.</title>
        <authorList>
            <person name="Suen G."/>
            <person name="Teiling C."/>
            <person name="Li L."/>
            <person name="Holt C."/>
            <person name="Abouheif E."/>
            <person name="Bornberg-Bauer E."/>
            <person name="Bouffard P."/>
            <person name="Caldera E.J."/>
            <person name="Cash E."/>
            <person name="Cavanaugh A."/>
            <person name="Denas O."/>
            <person name="Elhaik E."/>
            <person name="Fave M.J."/>
            <person name="Gadau J."/>
            <person name="Gibson J.D."/>
            <person name="Graur D."/>
            <person name="Grubbs K.J."/>
            <person name="Hagen D.E."/>
            <person name="Harkins T.T."/>
            <person name="Helmkampf M."/>
            <person name="Hu H."/>
            <person name="Johnson B.R."/>
            <person name="Kim J."/>
            <person name="Marsh S.E."/>
            <person name="Moeller J.A."/>
            <person name="Munoz-Torres M.C."/>
            <person name="Murphy M.C."/>
            <person name="Naughton M.C."/>
            <person name="Nigam S."/>
            <person name="Overson R."/>
            <person name="Rajakumar R."/>
            <person name="Reese J.T."/>
            <person name="Scott J.J."/>
            <person name="Smith C.R."/>
            <person name="Tao S."/>
            <person name="Tsutsui N.D."/>
            <person name="Viljakainen L."/>
            <person name="Wissler L."/>
            <person name="Yandell M.D."/>
            <person name="Zimmer F."/>
            <person name="Taylor J."/>
            <person name="Slater S.C."/>
            <person name="Clifton S.W."/>
            <person name="Warren W.C."/>
            <person name="Elsik C.G."/>
            <person name="Smith C.D."/>
            <person name="Weinstock G.M."/>
            <person name="Gerardo N.M."/>
            <person name="Currie C.R."/>
        </authorList>
    </citation>
    <scope>NUCLEOTIDE SEQUENCE [LARGE SCALE GENOMIC DNA]</scope>
</reference>
<evidence type="ECO:0000313" key="6">
    <source>
        <dbReference type="Proteomes" id="UP000005205"/>
    </source>
</evidence>
<dbReference type="SMART" id="SM00364">
    <property type="entry name" value="LRR_BAC"/>
    <property type="match status" value="11"/>
</dbReference>
<dbReference type="PROSITE" id="PS51450">
    <property type="entry name" value="LRR"/>
    <property type="match status" value="4"/>
</dbReference>
<dbReference type="Gene3D" id="2.30.42.10">
    <property type="match status" value="3"/>
</dbReference>
<dbReference type="FunFam" id="2.30.42.10:FF:000041">
    <property type="entry name" value="protein scribble homolog isoform X1"/>
    <property type="match status" value="1"/>
</dbReference>
<dbReference type="GO" id="GO:0016323">
    <property type="term" value="C:basolateral plasma membrane"/>
    <property type="evidence" value="ECO:0007669"/>
    <property type="project" value="TreeGrafter"/>
</dbReference>
<dbReference type="GO" id="GO:0045211">
    <property type="term" value="C:postsynaptic membrane"/>
    <property type="evidence" value="ECO:0007669"/>
    <property type="project" value="TreeGrafter"/>
</dbReference>
<organism evidence="5 6">
    <name type="scientific">Atta cephalotes</name>
    <name type="common">Leafcutter ant</name>
    <dbReference type="NCBI Taxonomy" id="12957"/>
    <lineage>
        <taxon>Eukaryota</taxon>
        <taxon>Metazoa</taxon>
        <taxon>Ecdysozoa</taxon>
        <taxon>Arthropoda</taxon>
        <taxon>Hexapoda</taxon>
        <taxon>Insecta</taxon>
        <taxon>Pterygota</taxon>
        <taxon>Neoptera</taxon>
        <taxon>Endopterygota</taxon>
        <taxon>Hymenoptera</taxon>
        <taxon>Apocrita</taxon>
        <taxon>Aculeata</taxon>
        <taxon>Formicoidea</taxon>
        <taxon>Formicidae</taxon>
        <taxon>Myrmicinae</taxon>
        <taxon>Atta</taxon>
    </lineage>
</organism>
<dbReference type="EMBL" id="ADTU01026650">
    <property type="status" value="NOT_ANNOTATED_CDS"/>
    <property type="molecule type" value="Genomic_DNA"/>
</dbReference>
<feature type="region of interest" description="Disordered" evidence="3">
    <location>
        <begin position="1456"/>
        <end position="1479"/>
    </location>
</feature>
<dbReference type="InterPro" id="IPR001478">
    <property type="entry name" value="PDZ"/>
</dbReference>
<dbReference type="InParanoid" id="A0A158NUU3"/>
<feature type="compositionally biased region" description="Acidic residues" evidence="3">
    <location>
        <begin position="1459"/>
        <end position="1473"/>
    </location>
</feature>
<dbReference type="eggNOG" id="KOG0619">
    <property type="taxonomic scope" value="Eukaryota"/>
</dbReference>
<dbReference type="GO" id="GO:0005912">
    <property type="term" value="C:adherens junction"/>
    <property type="evidence" value="ECO:0007669"/>
    <property type="project" value="TreeGrafter"/>
</dbReference>
<dbReference type="GO" id="GO:0045197">
    <property type="term" value="P:establishment or maintenance of epithelial cell apical/basal polarity"/>
    <property type="evidence" value="ECO:0007669"/>
    <property type="project" value="TreeGrafter"/>
</dbReference>
<dbReference type="SUPFAM" id="SSF50156">
    <property type="entry name" value="PDZ domain-like"/>
    <property type="match status" value="2"/>
</dbReference>
<dbReference type="CDD" id="cd06703">
    <property type="entry name" value="PDZ2_Scribble-like"/>
    <property type="match status" value="1"/>
</dbReference>
<dbReference type="EMBL" id="ADTU01026649">
    <property type="status" value="NOT_ANNOTATED_CDS"/>
    <property type="molecule type" value="Genomic_DNA"/>
</dbReference>
<feature type="compositionally biased region" description="Polar residues" evidence="3">
    <location>
        <begin position="1053"/>
        <end position="1074"/>
    </location>
</feature>
<dbReference type="InterPro" id="IPR050614">
    <property type="entry name" value="Synaptic_Scaffolding_LAP-MAGUK"/>
</dbReference>
<dbReference type="SMART" id="SM00228">
    <property type="entry name" value="PDZ"/>
    <property type="match status" value="2"/>
</dbReference>
<dbReference type="EMBL" id="ADTU01026648">
    <property type="status" value="NOT_ANNOTATED_CDS"/>
    <property type="molecule type" value="Genomic_DNA"/>
</dbReference>
<reference evidence="5" key="2">
    <citation type="submission" date="2016-04" db="UniProtKB">
        <authorList>
            <consortium name="EnsemblMetazoa"/>
        </authorList>
    </citation>
    <scope>IDENTIFICATION</scope>
</reference>
<dbReference type="GO" id="GO:0098887">
    <property type="term" value="P:neurotransmitter receptor transport, endosome to postsynaptic membrane"/>
    <property type="evidence" value="ECO:0007669"/>
    <property type="project" value="TreeGrafter"/>
</dbReference>
<feature type="region of interest" description="Disordered" evidence="3">
    <location>
        <begin position="447"/>
        <end position="550"/>
    </location>
</feature>
<protein>
    <recommendedName>
        <fullName evidence="4">PDZ domain-containing protein</fullName>
    </recommendedName>
</protein>
<dbReference type="InterPro" id="IPR036034">
    <property type="entry name" value="PDZ_sf"/>
</dbReference>
<dbReference type="FunFam" id="3.80.10.10:FF:000076">
    <property type="entry name" value="protein lap4 isoform X23"/>
    <property type="match status" value="1"/>
</dbReference>
<feature type="region of interest" description="Disordered" evidence="3">
    <location>
        <begin position="1239"/>
        <end position="1263"/>
    </location>
</feature>
<evidence type="ECO:0000256" key="2">
    <source>
        <dbReference type="ARBA" id="ARBA00022737"/>
    </source>
</evidence>
<dbReference type="Pfam" id="PF00595">
    <property type="entry name" value="PDZ"/>
    <property type="match status" value="2"/>
</dbReference>
<dbReference type="Pfam" id="PF23598">
    <property type="entry name" value="LRR_14"/>
    <property type="match status" value="1"/>
</dbReference>
<dbReference type="GO" id="GO:0014069">
    <property type="term" value="C:postsynaptic density"/>
    <property type="evidence" value="ECO:0007669"/>
    <property type="project" value="TreeGrafter"/>
</dbReference>
<dbReference type="GO" id="GO:0098609">
    <property type="term" value="P:cell-cell adhesion"/>
    <property type="evidence" value="ECO:0007669"/>
    <property type="project" value="TreeGrafter"/>
</dbReference>
<dbReference type="GO" id="GO:0098968">
    <property type="term" value="P:neurotransmitter receptor transport postsynaptic membrane to endosome"/>
    <property type="evidence" value="ECO:0007669"/>
    <property type="project" value="TreeGrafter"/>
</dbReference>
<dbReference type="Gene3D" id="3.80.10.10">
    <property type="entry name" value="Ribonuclease Inhibitor"/>
    <property type="match status" value="3"/>
</dbReference>
<dbReference type="PANTHER" id="PTHR23119">
    <property type="entry name" value="DISCS LARGE"/>
    <property type="match status" value="1"/>
</dbReference>
<dbReference type="STRING" id="12957.A0A158NUU3"/>
<keyword evidence="1" id="KW-0433">Leucine-rich repeat</keyword>
<dbReference type="FunCoup" id="A0A158NUU3">
    <property type="interactions" value="844"/>
</dbReference>
<dbReference type="PANTHER" id="PTHR23119:SF44">
    <property type="entry name" value="PROTEIN LAP4"/>
    <property type="match status" value="1"/>
</dbReference>
<accession>A0A158NUU3</accession>
<dbReference type="PROSITE" id="PS50106">
    <property type="entry name" value="PDZ"/>
    <property type="match status" value="2"/>
</dbReference>
<dbReference type="GO" id="GO:0019901">
    <property type="term" value="F:protein kinase binding"/>
    <property type="evidence" value="ECO:0007669"/>
    <property type="project" value="TreeGrafter"/>
</dbReference>
<dbReference type="OrthoDB" id="2187496at2759"/>
<feature type="region of interest" description="Disordered" evidence="3">
    <location>
        <begin position="1010"/>
        <end position="1110"/>
    </location>
</feature>
<dbReference type="Proteomes" id="UP000005205">
    <property type="component" value="Unassembled WGS sequence"/>
</dbReference>
<dbReference type="InterPro" id="IPR055414">
    <property type="entry name" value="LRR_R13L4/SHOC2-like"/>
</dbReference>
<feature type="compositionally biased region" description="Polar residues" evidence="3">
    <location>
        <begin position="1081"/>
        <end position="1096"/>
    </location>
</feature>
<dbReference type="EnsemblMetazoa" id="XM_012205911.1">
    <property type="protein sequence ID" value="XP_012061301.1"/>
    <property type="gene ID" value="LOC105624550"/>
</dbReference>
<keyword evidence="6" id="KW-1185">Reference proteome</keyword>